<dbReference type="AlphaFoldDB" id="A0ABD1DLF7"/>
<name>A0ABD1DLF7_CULPP</name>
<feature type="region of interest" description="Disordered" evidence="3">
    <location>
        <begin position="1"/>
        <end position="114"/>
    </location>
</feature>
<feature type="domain" description="C2H2-type" evidence="4">
    <location>
        <begin position="230"/>
        <end position="258"/>
    </location>
</feature>
<feature type="compositionally biased region" description="Polar residues" evidence="3">
    <location>
        <begin position="795"/>
        <end position="804"/>
    </location>
</feature>
<feature type="region of interest" description="Disordered" evidence="3">
    <location>
        <begin position="997"/>
        <end position="1066"/>
    </location>
</feature>
<dbReference type="SUPFAM" id="SSF57667">
    <property type="entry name" value="beta-beta-alpha zinc fingers"/>
    <property type="match status" value="1"/>
</dbReference>
<feature type="domain" description="C2H2-type" evidence="4">
    <location>
        <begin position="655"/>
        <end position="683"/>
    </location>
</feature>
<sequence length="1150" mass="126924">MAASVYATPPPDFSGEEAAMSDTSNSSQTNSSINSAMKASKRSLSSAFLHSPQALNTATQLSSDSLPDLSKKRRKQSMPSRISGNGVEGEEGAGPAETTEADPQETEDTEEPVSDDIASIAEALAEQQNNFQKIFLSNLRLTLKKELMQDAEWDGEIRSSSIPNITKPDDWLSIPGLPFPFPPEAAAALSASGYLPQLPLLGLPSASSFNAGDNGNRPNLPPLKIFNPEAYCELCNKEFCNKYFLKTHKANKHGIYEPQSGANESLPNLGSFNPFSQLSQVFQMQQQQAALQEQQDRSNQNNHNQISNNDSIGQQQPLARPTTSPKLPMNPIQPTVFCDICCKKFSSLSAMRKHRSKAHEVSHNQQQQQQQQQPQFQLQQHLQQAPQSVDQRPENLSPSDVGRTTPSVPQFRIPEGFREDYSIEQEDASFTPQPRKLSPASIQAAREANFSADKLKRLGVMNPEAFCEICCKEYCNKYFLRTHKLKRHGIFLPPDEIKEERNPWSLVQTSPLNLIVGGADVPGFPPPLKKLSDASNHDLSRAVALKEELFKSVNTNGDGERNEEESDDKQGMSSAEQEAEAISVDLQKLQSMIMQLNDLNNQRKMTCGICGKEMENQYLLHAHMIQEHNNMNENNNGMKSPLGSTPMPSSPSEYEVCKQCDKEFSNAFVLKQHLIEAHGAQNVSPKREGFITPERPTTAPNMNMPAGPGYGDRKPTFSMTPTSSYCEICNKELCNKYFMKTHMQRMHGIEIENGAQIGGVVCNICNKELCSKYFLRVHKHNTHGIVEEGAPLPQPRNNGDSGDNSELAFSAEGLLKPGEISDLSNRYYSHFTEVCPLCSRRFRSAKWLRAHLLSDHGKMGVDKLRELELKLGSGSKSNSPSLKIPNGSLGLSTPEQKFNPKVPFGFGSPDGKFLLKNPFSGLFGVDPTNSNVGPNGYQCSYCPFATPLLPLLFIHERTHTNLNMMQQQLMQEEEQKQHVELSPIQLPIIKSESAAAPAKEANRFPVPNSVPTSETPSLTPASTPVPAAPQESTAQQASPQSQNAPAQPTFERESPNQPEFPKSPALKSDHNVLLSEMANLTQRPAVYALPQQSGPLLMQSFLLEESARASPKNGEDHSSLANRFVPAVVFLPVKERILSPMTISFTLSPA</sequence>
<evidence type="ECO:0000259" key="4">
    <source>
        <dbReference type="PROSITE" id="PS50157"/>
    </source>
</evidence>
<keyword evidence="2" id="KW-0175">Coiled coil</keyword>
<dbReference type="Proteomes" id="UP001562425">
    <property type="component" value="Unassembled WGS sequence"/>
</dbReference>
<protein>
    <recommendedName>
        <fullName evidence="4">C2H2-type domain-containing protein</fullName>
    </recommendedName>
</protein>
<dbReference type="PANTHER" id="PTHR21190:SF1">
    <property type="entry name" value="GH10077P"/>
    <property type="match status" value="1"/>
</dbReference>
<feature type="region of interest" description="Disordered" evidence="3">
    <location>
        <begin position="283"/>
        <end position="330"/>
    </location>
</feature>
<feature type="region of interest" description="Disordered" evidence="3">
    <location>
        <begin position="786"/>
        <end position="805"/>
    </location>
</feature>
<gene>
    <name evidence="5" type="ORF">pipiens_007458</name>
</gene>
<keyword evidence="6" id="KW-1185">Reference proteome</keyword>
<dbReference type="PANTHER" id="PTHR21190">
    <property type="entry name" value="GH10077P"/>
    <property type="match status" value="1"/>
</dbReference>
<keyword evidence="1" id="KW-0862">Zinc</keyword>
<dbReference type="SMART" id="SM00355">
    <property type="entry name" value="ZnF_C2H2"/>
    <property type="match status" value="9"/>
</dbReference>
<proteinExistence type="predicted"/>
<dbReference type="PROSITE" id="PS00028">
    <property type="entry name" value="ZINC_FINGER_C2H2_1"/>
    <property type="match status" value="7"/>
</dbReference>
<dbReference type="Pfam" id="PF00096">
    <property type="entry name" value="zf-C2H2"/>
    <property type="match status" value="1"/>
</dbReference>
<feature type="compositionally biased region" description="Polar residues" evidence="3">
    <location>
        <begin position="313"/>
        <end position="325"/>
    </location>
</feature>
<evidence type="ECO:0000256" key="1">
    <source>
        <dbReference type="PROSITE-ProRule" id="PRU00042"/>
    </source>
</evidence>
<accession>A0ABD1DLF7</accession>
<dbReference type="GO" id="GO:0008270">
    <property type="term" value="F:zinc ion binding"/>
    <property type="evidence" value="ECO:0007669"/>
    <property type="project" value="UniProtKB-KW"/>
</dbReference>
<evidence type="ECO:0000256" key="2">
    <source>
        <dbReference type="SAM" id="Coils"/>
    </source>
</evidence>
<dbReference type="EMBL" id="JBEHCU010005257">
    <property type="protein sequence ID" value="KAL1400411.1"/>
    <property type="molecule type" value="Genomic_DNA"/>
</dbReference>
<evidence type="ECO:0000313" key="6">
    <source>
        <dbReference type="Proteomes" id="UP001562425"/>
    </source>
</evidence>
<dbReference type="Gene3D" id="3.30.160.60">
    <property type="entry name" value="Classic Zinc Finger"/>
    <property type="match status" value="1"/>
</dbReference>
<organism evidence="5 6">
    <name type="scientific">Culex pipiens pipiens</name>
    <name type="common">Northern house mosquito</name>
    <dbReference type="NCBI Taxonomy" id="38569"/>
    <lineage>
        <taxon>Eukaryota</taxon>
        <taxon>Metazoa</taxon>
        <taxon>Ecdysozoa</taxon>
        <taxon>Arthropoda</taxon>
        <taxon>Hexapoda</taxon>
        <taxon>Insecta</taxon>
        <taxon>Pterygota</taxon>
        <taxon>Neoptera</taxon>
        <taxon>Endopterygota</taxon>
        <taxon>Diptera</taxon>
        <taxon>Nematocera</taxon>
        <taxon>Culicoidea</taxon>
        <taxon>Culicidae</taxon>
        <taxon>Culicinae</taxon>
        <taxon>Culicini</taxon>
        <taxon>Culex</taxon>
        <taxon>Culex</taxon>
    </lineage>
</organism>
<feature type="region of interest" description="Disordered" evidence="3">
    <location>
        <begin position="550"/>
        <end position="580"/>
    </location>
</feature>
<evidence type="ECO:0000313" key="5">
    <source>
        <dbReference type="EMBL" id="KAL1400411.1"/>
    </source>
</evidence>
<dbReference type="PROSITE" id="PS50157">
    <property type="entry name" value="ZINC_FINGER_C2H2_2"/>
    <property type="match status" value="2"/>
</dbReference>
<feature type="compositionally biased region" description="Low complexity" evidence="3">
    <location>
        <begin position="365"/>
        <end position="387"/>
    </location>
</feature>
<feature type="compositionally biased region" description="Low complexity" evidence="3">
    <location>
        <begin position="21"/>
        <end position="35"/>
    </location>
</feature>
<feature type="compositionally biased region" description="Low complexity" evidence="3">
    <location>
        <begin position="1028"/>
        <end position="1048"/>
    </location>
</feature>
<feature type="region of interest" description="Disordered" evidence="3">
    <location>
        <begin position="353"/>
        <end position="414"/>
    </location>
</feature>
<feature type="compositionally biased region" description="Polar residues" evidence="3">
    <location>
        <begin position="1009"/>
        <end position="1022"/>
    </location>
</feature>
<feature type="compositionally biased region" description="Acidic residues" evidence="3">
    <location>
        <begin position="99"/>
        <end position="114"/>
    </location>
</feature>
<feature type="compositionally biased region" description="Polar residues" evidence="3">
    <location>
        <begin position="388"/>
        <end position="408"/>
    </location>
</feature>
<feature type="coiled-coil region" evidence="2">
    <location>
        <begin position="955"/>
        <end position="982"/>
    </location>
</feature>
<dbReference type="InterPro" id="IPR013087">
    <property type="entry name" value="Znf_C2H2_type"/>
</dbReference>
<feature type="compositionally biased region" description="Low complexity" evidence="3">
    <location>
        <begin position="283"/>
        <end position="312"/>
    </location>
</feature>
<reference evidence="5 6" key="1">
    <citation type="submission" date="2024-05" db="EMBL/GenBank/DDBJ databases">
        <title>Culex pipiens pipiens assembly and annotation.</title>
        <authorList>
            <person name="Alout H."/>
            <person name="Durand T."/>
        </authorList>
    </citation>
    <scope>NUCLEOTIDE SEQUENCE [LARGE SCALE GENOMIC DNA]</scope>
    <source>
        <strain evidence="5">HA-2024</strain>
        <tissue evidence="5">Whole body</tissue>
    </source>
</reference>
<feature type="compositionally biased region" description="Polar residues" evidence="3">
    <location>
        <begin position="42"/>
        <end position="60"/>
    </location>
</feature>
<keyword evidence="1" id="KW-0863">Zinc-finger</keyword>
<evidence type="ECO:0000256" key="3">
    <source>
        <dbReference type="SAM" id="MobiDB-lite"/>
    </source>
</evidence>
<comment type="caution">
    <text evidence="5">The sequence shown here is derived from an EMBL/GenBank/DDBJ whole genome shotgun (WGS) entry which is preliminary data.</text>
</comment>
<keyword evidence="1" id="KW-0479">Metal-binding</keyword>
<dbReference type="InterPro" id="IPR036236">
    <property type="entry name" value="Znf_C2H2_sf"/>
</dbReference>